<dbReference type="InterPro" id="IPR041715">
    <property type="entry name" value="HisRS-like_core"/>
</dbReference>
<dbReference type="InterPro" id="IPR006195">
    <property type="entry name" value="aa-tRNA-synth_II"/>
</dbReference>
<evidence type="ECO:0000313" key="12">
    <source>
        <dbReference type="EMBL" id="KAJ3616549.1"/>
    </source>
</evidence>
<dbReference type="SUPFAM" id="SSF52954">
    <property type="entry name" value="Class II aaRS ABD-related"/>
    <property type="match status" value="1"/>
</dbReference>
<evidence type="ECO:0000256" key="3">
    <source>
        <dbReference type="ARBA" id="ARBA00022598"/>
    </source>
</evidence>
<dbReference type="SUPFAM" id="SSF55681">
    <property type="entry name" value="Class II aaRS and biotin synthetases"/>
    <property type="match status" value="1"/>
</dbReference>
<dbReference type="InterPro" id="IPR015807">
    <property type="entry name" value="His-tRNA-ligase"/>
</dbReference>
<comment type="caution">
    <text evidence="12">The sequence shown here is derived from an EMBL/GenBank/DDBJ whole genome shotgun (WGS) entry which is preliminary data.</text>
</comment>
<dbReference type="EMBL" id="JALNTZ010003293">
    <property type="protein sequence ID" value="KAJ3616549.1"/>
    <property type="molecule type" value="Genomic_DNA"/>
</dbReference>
<keyword evidence="5" id="KW-0067">ATP-binding</keyword>
<dbReference type="CDD" id="cd00773">
    <property type="entry name" value="HisRS-like_core"/>
    <property type="match status" value="1"/>
</dbReference>
<evidence type="ECO:0000256" key="7">
    <source>
        <dbReference type="ARBA" id="ARBA00023146"/>
    </source>
</evidence>
<dbReference type="PIRSF" id="PIRSF001549">
    <property type="entry name" value="His-tRNA_synth"/>
    <property type="match status" value="1"/>
</dbReference>
<feature type="binding site" evidence="10">
    <location>
        <position position="130"/>
    </location>
    <ligand>
        <name>L-histidine</name>
        <dbReference type="ChEBI" id="CHEBI:57595"/>
    </ligand>
</feature>
<name>A0AA38HI14_9CUCU</name>
<keyword evidence="6" id="KW-0648">Protein biosynthesis</keyword>
<dbReference type="PROSITE" id="PS50862">
    <property type="entry name" value="AA_TRNA_LIGASE_II"/>
    <property type="match status" value="1"/>
</dbReference>
<dbReference type="Gene3D" id="3.40.50.800">
    <property type="entry name" value="Anticodon-binding domain"/>
    <property type="match status" value="1"/>
</dbReference>
<evidence type="ECO:0000256" key="5">
    <source>
        <dbReference type="ARBA" id="ARBA00022840"/>
    </source>
</evidence>
<accession>A0AA38HI14</accession>
<sequence length="414" mass="46863">MITKPRGTVDILGKKMRELVALKLIIRNIMDLYNFEEIETPIFESLDLFKRAVGEETDIVSKEMFTFEDKKGRQLALRPEGTAPTVRMVLEERLFIPENLPLKMFYFGPMFRYERPQNGRQRQFTQFGVEVYGSNEYVTDVETISLSVEILKAIGITDLSCHINYLVSGDERKKYVEDLKNALSDKPLCEDCKVRFEKNPLRVLDCKIDGDKFGDVVNMKDYLSVEDQEKFDAILASLKQIGIDCVVDKLLVRGLDYYTGVVFEIKSHDKNLGAQSTMLGGGRYNKLVEELGGPSIPAVGFAIGLERVLLALESVEDLAEPKSVDAFIFPIGKKAEQASILVSTILRSAGISCDLNHLNKNLKSAFKLIERINAKNIIIIGDEELKNNSVTIKNQETKTEEKVSFDKIVDYFEK</sequence>
<comment type="catalytic activity">
    <reaction evidence="9">
        <text>tRNA(His) + L-histidine + ATP = L-histidyl-tRNA(His) + AMP + diphosphate + H(+)</text>
        <dbReference type="Rhea" id="RHEA:17313"/>
        <dbReference type="Rhea" id="RHEA-COMP:9665"/>
        <dbReference type="Rhea" id="RHEA-COMP:9689"/>
        <dbReference type="ChEBI" id="CHEBI:15378"/>
        <dbReference type="ChEBI" id="CHEBI:30616"/>
        <dbReference type="ChEBI" id="CHEBI:33019"/>
        <dbReference type="ChEBI" id="CHEBI:57595"/>
        <dbReference type="ChEBI" id="CHEBI:78442"/>
        <dbReference type="ChEBI" id="CHEBI:78527"/>
        <dbReference type="ChEBI" id="CHEBI:456215"/>
        <dbReference type="EC" id="6.1.1.21"/>
    </reaction>
</comment>
<dbReference type="Pfam" id="PF13393">
    <property type="entry name" value="tRNA-synt_His"/>
    <property type="match status" value="2"/>
</dbReference>
<evidence type="ECO:0000256" key="1">
    <source>
        <dbReference type="ARBA" id="ARBA00008226"/>
    </source>
</evidence>
<dbReference type="CDD" id="cd00859">
    <property type="entry name" value="HisRS_anticodon"/>
    <property type="match status" value="1"/>
</dbReference>
<dbReference type="Gene3D" id="3.30.930.10">
    <property type="entry name" value="Bira Bifunctional Protein, Domain 2"/>
    <property type="match status" value="1"/>
</dbReference>
<dbReference type="InterPro" id="IPR033656">
    <property type="entry name" value="HisRS_anticodon"/>
</dbReference>
<evidence type="ECO:0000256" key="8">
    <source>
        <dbReference type="ARBA" id="ARBA00030619"/>
    </source>
</evidence>
<dbReference type="AlphaFoldDB" id="A0AA38HI14"/>
<comment type="similarity">
    <text evidence="1">Belongs to the class-II aminoacyl-tRNA synthetase family.</text>
</comment>
<dbReference type="GO" id="GO:0005737">
    <property type="term" value="C:cytoplasm"/>
    <property type="evidence" value="ECO:0007669"/>
    <property type="project" value="InterPro"/>
</dbReference>
<evidence type="ECO:0000256" key="2">
    <source>
        <dbReference type="ARBA" id="ARBA00012815"/>
    </source>
</evidence>
<feature type="domain" description="Aminoacyl-transfer RNA synthetases class-II family profile" evidence="11">
    <location>
        <begin position="22"/>
        <end position="330"/>
    </location>
</feature>
<organism evidence="12 13">
    <name type="scientific">Zophobas morio</name>
    <dbReference type="NCBI Taxonomy" id="2755281"/>
    <lineage>
        <taxon>Eukaryota</taxon>
        <taxon>Metazoa</taxon>
        <taxon>Ecdysozoa</taxon>
        <taxon>Arthropoda</taxon>
        <taxon>Hexapoda</taxon>
        <taxon>Insecta</taxon>
        <taxon>Pterygota</taxon>
        <taxon>Neoptera</taxon>
        <taxon>Endopterygota</taxon>
        <taxon>Coleoptera</taxon>
        <taxon>Polyphaga</taxon>
        <taxon>Cucujiformia</taxon>
        <taxon>Tenebrionidae</taxon>
        <taxon>Zophobas</taxon>
    </lineage>
</organism>
<evidence type="ECO:0000256" key="4">
    <source>
        <dbReference type="ARBA" id="ARBA00022741"/>
    </source>
</evidence>
<evidence type="ECO:0000313" key="13">
    <source>
        <dbReference type="Proteomes" id="UP001168821"/>
    </source>
</evidence>
<dbReference type="PANTHER" id="PTHR43707:SF1">
    <property type="entry name" value="HISTIDINE--TRNA LIGASE, MITOCHONDRIAL-RELATED"/>
    <property type="match status" value="1"/>
</dbReference>
<reference evidence="12" key="1">
    <citation type="journal article" date="2023" name="G3 (Bethesda)">
        <title>Whole genome assemblies of Zophobas morio and Tenebrio molitor.</title>
        <authorList>
            <person name="Kaur S."/>
            <person name="Stinson S.A."/>
            <person name="diCenzo G.C."/>
        </authorList>
    </citation>
    <scope>NUCLEOTIDE SEQUENCE</scope>
    <source>
        <strain evidence="12">QUZm001</strain>
    </source>
</reference>
<dbReference type="GO" id="GO:0006427">
    <property type="term" value="P:histidyl-tRNA aminoacylation"/>
    <property type="evidence" value="ECO:0007669"/>
    <property type="project" value="InterPro"/>
</dbReference>
<keyword evidence="4" id="KW-0547">Nucleotide-binding</keyword>
<feature type="binding site" evidence="10">
    <location>
        <begin position="80"/>
        <end position="82"/>
    </location>
    <ligand>
        <name>L-histidine</name>
        <dbReference type="ChEBI" id="CHEBI:57595"/>
    </ligand>
</feature>
<evidence type="ECO:0000256" key="6">
    <source>
        <dbReference type="ARBA" id="ARBA00022917"/>
    </source>
</evidence>
<proteinExistence type="inferred from homology"/>
<feature type="binding site" evidence="10">
    <location>
        <position position="126"/>
    </location>
    <ligand>
        <name>L-histidine</name>
        <dbReference type="ChEBI" id="CHEBI:57595"/>
    </ligand>
</feature>
<dbReference type="Pfam" id="PF03129">
    <property type="entry name" value="HGTP_anticodon"/>
    <property type="match status" value="1"/>
</dbReference>
<evidence type="ECO:0000256" key="9">
    <source>
        <dbReference type="ARBA" id="ARBA00047639"/>
    </source>
</evidence>
<keyword evidence="7" id="KW-0030">Aminoacyl-tRNA synthetase</keyword>
<dbReference type="PANTHER" id="PTHR43707">
    <property type="entry name" value="HISTIDYL-TRNA SYNTHETASE"/>
    <property type="match status" value="1"/>
</dbReference>
<dbReference type="GO" id="GO:0005524">
    <property type="term" value="F:ATP binding"/>
    <property type="evidence" value="ECO:0007669"/>
    <property type="project" value="UniProtKB-KW"/>
</dbReference>
<feature type="binding site" evidence="10">
    <location>
        <begin position="257"/>
        <end position="258"/>
    </location>
    <ligand>
        <name>L-histidine</name>
        <dbReference type="ChEBI" id="CHEBI:57595"/>
    </ligand>
</feature>
<protein>
    <recommendedName>
        <fullName evidence="2">histidine--tRNA ligase</fullName>
        <ecNumber evidence="2">6.1.1.21</ecNumber>
    </recommendedName>
    <alternativeName>
        <fullName evidence="8">Histidyl-tRNA synthetase</fullName>
    </alternativeName>
</protein>
<dbReference type="InterPro" id="IPR036621">
    <property type="entry name" value="Anticodon-bd_dom_sf"/>
</dbReference>
<keyword evidence="13" id="KW-1185">Reference proteome</keyword>
<dbReference type="NCBIfam" id="TIGR00442">
    <property type="entry name" value="hisS"/>
    <property type="match status" value="1"/>
</dbReference>
<evidence type="ECO:0000256" key="10">
    <source>
        <dbReference type="PIRSR" id="PIRSR001549-1"/>
    </source>
</evidence>
<dbReference type="InterPro" id="IPR004516">
    <property type="entry name" value="HisRS/HisZ"/>
</dbReference>
<dbReference type="EC" id="6.1.1.21" evidence="2"/>
<dbReference type="Proteomes" id="UP001168821">
    <property type="component" value="Unassembled WGS sequence"/>
</dbReference>
<dbReference type="InterPro" id="IPR004154">
    <property type="entry name" value="Anticodon-bd"/>
</dbReference>
<keyword evidence="3" id="KW-0436">Ligase</keyword>
<gene>
    <name evidence="12" type="ORF">Zmor_011843</name>
</gene>
<dbReference type="HAMAP" id="MF_00127">
    <property type="entry name" value="His_tRNA_synth"/>
    <property type="match status" value="1"/>
</dbReference>
<feature type="binding site" evidence="10">
    <location>
        <position position="253"/>
    </location>
    <ligand>
        <name>L-histidine</name>
        <dbReference type="ChEBI" id="CHEBI:57595"/>
    </ligand>
</feature>
<dbReference type="InterPro" id="IPR045864">
    <property type="entry name" value="aa-tRNA-synth_II/BPL/LPL"/>
</dbReference>
<evidence type="ECO:0000259" key="11">
    <source>
        <dbReference type="PROSITE" id="PS50862"/>
    </source>
</evidence>
<dbReference type="GO" id="GO:0004821">
    <property type="term" value="F:histidine-tRNA ligase activity"/>
    <property type="evidence" value="ECO:0007669"/>
    <property type="project" value="UniProtKB-EC"/>
</dbReference>
<feature type="binding site" evidence="10">
    <location>
        <position position="112"/>
    </location>
    <ligand>
        <name>L-histidine</name>
        <dbReference type="ChEBI" id="CHEBI:57595"/>
    </ligand>
</feature>